<gene>
    <name evidence="2" type="ORF">Tci_415509</name>
</gene>
<organism evidence="2">
    <name type="scientific">Tanacetum cinerariifolium</name>
    <name type="common">Dalmatian daisy</name>
    <name type="synonym">Chrysanthemum cinerariifolium</name>
    <dbReference type="NCBI Taxonomy" id="118510"/>
    <lineage>
        <taxon>Eukaryota</taxon>
        <taxon>Viridiplantae</taxon>
        <taxon>Streptophyta</taxon>
        <taxon>Embryophyta</taxon>
        <taxon>Tracheophyta</taxon>
        <taxon>Spermatophyta</taxon>
        <taxon>Magnoliopsida</taxon>
        <taxon>eudicotyledons</taxon>
        <taxon>Gunneridae</taxon>
        <taxon>Pentapetalae</taxon>
        <taxon>asterids</taxon>
        <taxon>campanulids</taxon>
        <taxon>Asterales</taxon>
        <taxon>Asteraceae</taxon>
        <taxon>Asteroideae</taxon>
        <taxon>Anthemideae</taxon>
        <taxon>Anthemidinae</taxon>
        <taxon>Tanacetum</taxon>
    </lineage>
</organism>
<name>A0A699HP07_TANCI</name>
<dbReference type="Pfam" id="PF13966">
    <property type="entry name" value="zf-RVT"/>
    <property type="match status" value="1"/>
</dbReference>
<dbReference type="GO" id="GO:0003964">
    <property type="term" value="F:RNA-directed DNA polymerase activity"/>
    <property type="evidence" value="ECO:0007669"/>
    <property type="project" value="UniProtKB-KW"/>
</dbReference>
<keyword evidence="2" id="KW-0808">Transferase</keyword>
<sequence>MENMDLAMVKMSWGNFGFDYVHSDSVGNSGCILCVWDVNSFRKVSHTVSDYFVMIRGVWLKIAITLERYLSDHRPILLRESHLDYGPTPFRFYHNWLEIEGFDKLVEDTWRDAYDVASNAMCGMALKLKYLKSKIREWIKSNTKDMKSEVVNSLQDIKKLQAMEMAQKAKIKWCIEGDENSSFFHDAGIFKGIKLNSSMSLSHMFYADDAVFVCHWCDDNINTLIHVLECFYRVFGLRINMSKSKIMGVLVAENKVKSAATKLGCLLLNTPFTYLGTKVGGSMARSHAWEEVINKLGNGNNISFWADYWIGDDTLNVLYLRLYALENSKHVYVSMKLADIKLDNFFRRMPRGGIEHAQFTELSDRVSDVILLSISDRWIWSLEGSGEVTVASIRREIDDKRLSGVTSKTRWIKSVLIKVNIHAWKVMLDALPRRLNISRRGIVIDSILCPICDNGVESSNHLFLTCNLARQLSRMITHWWDTPQVEGNSYDDWWSWLLSLRLSSKYKRILEGIFYVMW</sequence>
<dbReference type="AlphaFoldDB" id="A0A699HP07"/>
<proteinExistence type="predicted"/>
<feature type="domain" description="Reverse transcriptase zinc-binding" evidence="1">
    <location>
        <begin position="406"/>
        <end position="472"/>
    </location>
</feature>
<dbReference type="PANTHER" id="PTHR33116">
    <property type="entry name" value="REVERSE TRANSCRIPTASE ZINC-BINDING DOMAIN-CONTAINING PROTEIN-RELATED-RELATED"/>
    <property type="match status" value="1"/>
</dbReference>
<reference evidence="2" key="1">
    <citation type="journal article" date="2019" name="Sci. Rep.">
        <title>Draft genome of Tanacetum cinerariifolium, the natural source of mosquito coil.</title>
        <authorList>
            <person name="Yamashiro T."/>
            <person name="Shiraishi A."/>
            <person name="Satake H."/>
            <person name="Nakayama K."/>
        </authorList>
    </citation>
    <scope>NUCLEOTIDE SEQUENCE</scope>
</reference>
<keyword evidence="2" id="KW-0695">RNA-directed DNA polymerase</keyword>
<evidence type="ECO:0000259" key="1">
    <source>
        <dbReference type="Pfam" id="PF13966"/>
    </source>
</evidence>
<evidence type="ECO:0000313" key="2">
    <source>
        <dbReference type="EMBL" id="GEY43535.1"/>
    </source>
</evidence>
<dbReference type="InterPro" id="IPR026960">
    <property type="entry name" value="RVT-Znf"/>
</dbReference>
<protein>
    <submittedName>
        <fullName evidence="2">RNA-directed DNA polymerase, eukaryota</fullName>
    </submittedName>
</protein>
<keyword evidence="2" id="KW-0548">Nucleotidyltransferase</keyword>
<dbReference type="EMBL" id="BKCJ010178319">
    <property type="protein sequence ID" value="GEY43535.1"/>
    <property type="molecule type" value="Genomic_DNA"/>
</dbReference>
<comment type="caution">
    <text evidence="2">The sequence shown here is derived from an EMBL/GenBank/DDBJ whole genome shotgun (WGS) entry which is preliminary data.</text>
</comment>
<feature type="non-terminal residue" evidence="2">
    <location>
        <position position="518"/>
    </location>
</feature>
<dbReference type="PANTHER" id="PTHR33116:SF79">
    <property type="entry name" value="REVERSE TRANSCRIPTASE DOMAIN, ZINC FINGER, CCHC-TYPE-RELATED"/>
    <property type="match status" value="1"/>
</dbReference>
<accession>A0A699HP07</accession>